<feature type="region of interest" description="Disordered" evidence="1">
    <location>
        <begin position="1"/>
        <end position="38"/>
    </location>
</feature>
<feature type="region of interest" description="Disordered" evidence="1">
    <location>
        <begin position="127"/>
        <end position="182"/>
    </location>
</feature>
<name>D0L6F0_GORB4</name>
<dbReference type="RefSeq" id="WP_012833275.1">
    <property type="nucleotide sequence ID" value="NC_013441.1"/>
</dbReference>
<dbReference type="AlphaFoldDB" id="D0L6F0"/>
<keyword evidence="3" id="KW-1185">Reference proteome</keyword>
<dbReference type="KEGG" id="gbr:Gbro_1425"/>
<evidence type="ECO:0000313" key="2">
    <source>
        <dbReference type="EMBL" id="ACY20707.1"/>
    </source>
</evidence>
<dbReference type="eggNOG" id="ENOG5031WDH">
    <property type="taxonomic scope" value="Bacteria"/>
</dbReference>
<dbReference type="EMBL" id="CP001802">
    <property type="protein sequence ID" value="ACY20707.1"/>
    <property type="molecule type" value="Genomic_DNA"/>
</dbReference>
<reference evidence="2 3" key="2">
    <citation type="journal article" date="2010" name="Stand. Genomic Sci.">
        <title>Complete genome sequence of Gordonia bronchialis type strain (3410).</title>
        <authorList>
            <person name="Ivanova N."/>
            <person name="Sikorski J."/>
            <person name="Jando M."/>
            <person name="Lapidus A."/>
            <person name="Nolan M."/>
            <person name="Lucas S."/>
            <person name="Del Rio T.G."/>
            <person name="Tice H."/>
            <person name="Copeland A."/>
            <person name="Cheng J.F."/>
            <person name="Chen F."/>
            <person name="Bruce D."/>
            <person name="Goodwin L."/>
            <person name="Pitluck S."/>
            <person name="Mavromatis K."/>
            <person name="Ovchinnikova G."/>
            <person name="Pati A."/>
            <person name="Chen A."/>
            <person name="Palaniappan K."/>
            <person name="Land M."/>
            <person name="Hauser L."/>
            <person name="Chang Y.J."/>
            <person name="Jeffries C.D."/>
            <person name="Chain P."/>
            <person name="Saunders E."/>
            <person name="Han C."/>
            <person name="Detter J.C."/>
            <person name="Brettin T."/>
            <person name="Rohde M."/>
            <person name="Goker M."/>
            <person name="Bristow J."/>
            <person name="Eisen J.A."/>
            <person name="Markowitz V."/>
            <person name="Hugenholtz P."/>
            <person name="Klenk H.P."/>
            <person name="Kyrpides N.C."/>
        </authorList>
    </citation>
    <scope>NUCLEOTIDE SEQUENCE [LARGE SCALE GENOMIC DNA]</scope>
    <source>
        <strain evidence="3">ATCC 25592 / DSM 43247 / BCRC 13721 / JCM 3198 / KCTC 3076 / NBRC 16047 / NCTC 10667</strain>
    </source>
</reference>
<proteinExistence type="predicted"/>
<gene>
    <name evidence="2" type="ordered locus">Gbro_1425</name>
</gene>
<feature type="compositionally biased region" description="Basic and acidic residues" evidence="1">
    <location>
        <begin position="1"/>
        <end position="13"/>
    </location>
</feature>
<feature type="compositionally biased region" description="Basic and acidic residues" evidence="1">
    <location>
        <begin position="144"/>
        <end position="164"/>
    </location>
</feature>
<reference evidence="3" key="1">
    <citation type="submission" date="2009-10" db="EMBL/GenBank/DDBJ databases">
        <title>The complete chromosome of Gordonia bronchialis DSM 43247.</title>
        <authorList>
            <consortium name="US DOE Joint Genome Institute (JGI-PGF)"/>
            <person name="Lucas S."/>
            <person name="Copeland A."/>
            <person name="Lapidus A."/>
            <person name="Glavina del Rio T."/>
            <person name="Dalin E."/>
            <person name="Tice H."/>
            <person name="Bruce D."/>
            <person name="Goodwin L."/>
            <person name="Pitluck S."/>
            <person name="Kyrpides N."/>
            <person name="Mavromatis K."/>
            <person name="Ivanova N."/>
            <person name="Ovchinnikova G."/>
            <person name="Saunders E."/>
            <person name="Brettin T."/>
            <person name="Detter J.C."/>
            <person name="Han C."/>
            <person name="Larimer F."/>
            <person name="Land M."/>
            <person name="Hauser L."/>
            <person name="Markowitz V."/>
            <person name="Cheng J.-F."/>
            <person name="Hugenholtz P."/>
            <person name="Woyke T."/>
            <person name="Wu D."/>
            <person name="Jando M."/>
            <person name="Schneider S."/>
            <person name="Goeker M."/>
            <person name="Klenk H.-P."/>
            <person name="Eisen J.A."/>
        </authorList>
    </citation>
    <scope>NUCLEOTIDE SEQUENCE [LARGE SCALE GENOMIC DNA]</scope>
    <source>
        <strain evidence="3">ATCC 25592 / DSM 43247 / BCRC 13721 / JCM 3198 / KCTC 3076 / NBRC 16047 / NCTC 10667</strain>
    </source>
</reference>
<sequence length="182" mass="19812">MSKADKVFGDRKGKSGVPRSSIIRKERPTRCPACGSEVPESQIDRAKLATNTVNSGVEQAILRRRAHRARQAGDLAEAVAQSELAEKAGNLREQGPDGEELTAREGTDECPACSTTGVKVIDSRLAPSGRAELARSRQRFTTAEVEKARDRKTSASRAAFDRANERRRRRRAALRDISGGGQ</sequence>
<dbReference type="STRING" id="526226.Gbro_1425"/>
<protein>
    <submittedName>
        <fullName evidence="2">Uncharacterized protein</fullName>
    </submittedName>
</protein>
<dbReference type="Proteomes" id="UP000001219">
    <property type="component" value="Chromosome"/>
</dbReference>
<evidence type="ECO:0000256" key="1">
    <source>
        <dbReference type="SAM" id="MobiDB-lite"/>
    </source>
</evidence>
<organism evidence="2 3">
    <name type="scientific">Gordonia bronchialis (strain ATCC 25592 / DSM 43247 / BCRC 13721 / JCM 3198 / KCTC 3076 / NBRC 16047 / NCTC 10667)</name>
    <name type="common">Rhodococcus bronchialis</name>
    <dbReference type="NCBI Taxonomy" id="526226"/>
    <lineage>
        <taxon>Bacteria</taxon>
        <taxon>Bacillati</taxon>
        <taxon>Actinomycetota</taxon>
        <taxon>Actinomycetes</taxon>
        <taxon>Mycobacteriales</taxon>
        <taxon>Gordoniaceae</taxon>
        <taxon>Gordonia</taxon>
    </lineage>
</organism>
<evidence type="ECO:0000313" key="3">
    <source>
        <dbReference type="Proteomes" id="UP000001219"/>
    </source>
</evidence>
<accession>D0L6F0</accession>
<dbReference type="HOGENOM" id="CLU_1480057_0_0_11"/>
<feature type="region of interest" description="Disordered" evidence="1">
    <location>
        <begin position="86"/>
        <end position="110"/>
    </location>
</feature>